<dbReference type="SUPFAM" id="SSF56019">
    <property type="entry name" value="The spindle assembly checkpoint protein mad2"/>
    <property type="match status" value="1"/>
</dbReference>
<keyword evidence="2" id="KW-1185">Reference proteome</keyword>
<gene>
    <name evidence="1" type="ORF">A3Q56_06610</name>
</gene>
<organism evidence="1 2">
    <name type="scientific">Intoshia linei</name>
    <dbReference type="NCBI Taxonomy" id="1819745"/>
    <lineage>
        <taxon>Eukaryota</taxon>
        <taxon>Metazoa</taxon>
        <taxon>Spiralia</taxon>
        <taxon>Lophotrochozoa</taxon>
        <taxon>Mesozoa</taxon>
        <taxon>Orthonectida</taxon>
        <taxon>Rhopaluridae</taxon>
        <taxon>Intoshia</taxon>
    </lineage>
</organism>
<sequence length="85" mass="9743">MFDAFPMTCDKNVLSLRSFEILAYTDKDVVVPEMWCETHEHKILNEQNVPFRSFTTSIHKVDSGCHGTYKGGYGHITGHHNDQQT</sequence>
<comment type="caution">
    <text evidence="1">The sequence shown here is derived from an EMBL/GenBank/DDBJ whole genome shotgun (WGS) entry which is preliminary data.</text>
</comment>
<dbReference type="Proteomes" id="UP000078046">
    <property type="component" value="Unassembled WGS sequence"/>
</dbReference>
<dbReference type="AlphaFoldDB" id="A0A177AWV7"/>
<evidence type="ECO:0000313" key="2">
    <source>
        <dbReference type="Proteomes" id="UP000078046"/>
    </source>
</evidence>
<reference evidence="1 2" key="1">
    <citation type="submission" date="2016-04" db="EMBL/GenBank/DDBJ databases">
        <title>The genome of Intoshia linei affirms orthonectids as highly simplified spiralians.</title>
        <authorList>
            <person name="Mikhailov K.V."/>
            <person name="Slusarev G.S."/>
            <person name="Nikitin M.A."/>
            <person name="Logacheva M.D."/>
            <person name="Penin A."/>
            <person name="Aleoshin V."/>
            <person name="Panchin Y.V."/>
        </authorList>
    </citation>
    <scope>NUCLEOTIDE SEQUENCE [LARGE SCALE GENOMIC DNA]</scope>
    <source>
        <strain evidence="1">Intl2013</strain>
        <tissue evidence="1">Whole animal</tissue>
    </source>
</reference>
<protein>
    <submittedName>
        <fullName evidence="1">Uncharacterized protein</fullName>
    </submittedName>
</protein>
<evidence type="ECO:0000313" key="1">
    <source>
        <dbReference type="EMBL" id="OAF65684.1"/>
    </source>
</evidence>
<dbReference type="Gene3D" id="3.30.900.10">
    <property type="entry name" value="HORMA domain"/>
    <property type="match status" value="1"/>
</dbReference>
<accession>A0A177AWV7</accession>
<proteinExistence type="predicted"/>
<dbReference type="InterPro" id="IPR036570">
    <property type="entry name" value="HORMA_dom_sf"/>
</dbReference>
<dbReference type="OrthoDB" id="1806at2759"/>
<dbReference type="EMBL" id="LWCA01001188">
    <property type="protein sequence ID" value="OAF65684.1"/>
    <property type="molecule type" value="Genomic_DNA"/>
</dbReference>
<name>A0A177AWV7_9BILA</name>